<feature type="compositionally biased region" description="Basic and acidic residues" evidence="8">
    <location>
        <begin position="689"/>
        <end position="699"/>
    </location>
</feature>
<evidence type="ECO:0000256" key="1">
    <source>
        <dbReference type="ARBA" id="ARBA00000707"/>
    </source>
</evidence>
<evidence type="ECO:0000256" key="7">
    <source>
        <dbReference type="RuleBase" id="RU366025"/>
    </source>
</evidence>
<dbReference type="InterPro" id="IPR038765">
    <property type="entry name" value="Papain-like_cys_pep_sf"/>
</dbReference>
<feature type="domain" description="USP" evidence="9">
    <location>
        <begin position="108"/>
        <end position="411"/>
    </location>
</feature>
<feature type="region of interest" description="Disordered" evidence="8">
    <location>
        <begin position="803"/>
        <end position="823"/>
    </location>
</feature>
<keyword evidence="4 7" id="KW-0833">Ubl conjugation pathway</keyword>
<feature type="region of interest" description="Disordered" evidence="8">
    <location>
        <begin position="648"/>
        <end position="699"/>
    </location>
</feature>
<dbReference type="InterPro" id="IPR001394">
    <property type="entry name" value="Peptidase_C19_UCH"/>
</dbReference>
<proteinExistence type="inferred from homology"/>
<comment type="caution">
    <text evidence="10">The sequence shown here is derived from an EMBL/GenBank/DDBJ whole genome shotgun (WGS) entry which is preliminary data.</text>
</comment>
<comment type="similarity">
    <text evidence="2 7">Belongs to the peptidase C19 family.</text>
</comment>
<dbReference type="GO" id="GO:0005829">
    <property type="term" value="C:cytosol"/>
    <property type="evidence" value="ECO:0007669"/>
    <property type="project" value="TreeGrafter"/>
</dbReference>
<dbReference type="PROSITE" id="PS00973">
    <property type="entry name" value="USP_2"/>
    <property type="match status" value="1"/>
</dbReference>
<dbReference type="PROSITE" id="PS00972">
    <property type="entry name" value="USP_1"/>
    <property type="match status" value="1"/>
</dbReference>
<evidence type="ECO:0000313" key="10">
    <source>
        <dbReference type="EMBL" id="KAF9546288.1"/>
    </source>
</evidence>
<evidence type="ECO:0000256" key="2">
    <source>
        <dbReference type="ARBA" id="ARBA00009085"/>
    </source>
</evidence>
<keyword evidence="6 7" id="KW-0788">Thiol protease</keyword>
<dbReference type="EMBL" id="JAAAXW010000058">
    <property type="protein sequence ID" value="KAF9546288.1"/>
    <property type="molecule type" value="Genomic_DNA"/>
</dbReference>
<keyword evidence="5 7" id="KW-0378">Hydrolase</keyword>
<name>A0A9P6K532_9FUNG</name>
<organism evidence="10 11">
    <name type="scientific">Mortierella hygrophila</name>
    <dbReference type="NCBI Taxonomy" id="979708"/>
    <lineage>
        <taxon>Eukaryota</taxon>
        <taxon>Fungi</taxon>
        <taxon>Fungi incertae sedis</taxon>
        <taxon>Mucoromycota</taxon>
        <taxon>Mortierellomycotina</taxon>
        <taxon>Mortierellomycetes</taxon>
        <taxon>Mortierellales</taxon>
        <taxon>Mortierellaceae</taxon>
        <taxon>Mortierella</taxon>
    </lineage>
</organism>
<dbReference type="GO" id="GO:0016579">
    <property type="term" value="P:protein deubiquitination"/>
    <property type="evidence" value="ECO:0007669"/>
    <property type="project" value="InterPro"/>
</dbReference>
<dbReference type="InterPro" id="IPR028889">
    <property type="entry name" value="USP"/>
</dbReference>
<dbReference type="GO" id="GO:0006508">
    <property type="term" value="P:proteolysis"/>
    <property type="evidence" value="ECO:0007669"/>
    <property type="project" value="UniProtKB-KW"/>
</dbReference>
<dbReference type="CDD" id="cd02661">
    <property type="entry name" value="Peptidase_C19E"/>
    <property type="match status" value="1"/>
</dbReference>
<dbReference type="InterPro" id="IPR050164">
    <property type="entry name" value="Peptidase_C19"/>
</dbReference>
<dbReference type="Gene3D" id="3.90.70.10">
    <property type="entry name" value="Cysteine proteinases"/>
    <property type="match status" value="1"/>
</dbReference>
<gene>
    <name evidence="10" type="primary">USP36</name>
    <name evidence="10" type="ORF">EC957_009901</name>
</gene>
<evidence type="ECO:0000256" key="6">
    <source>
        <dbReference type="ARBA" id="ARBA00022807"/>
    </source>
</evidence>
<evidence type="ECO:0000256" key="8">
    <source>
        <dbReference type="SAM" id="MobiDB-lite"/>
    </source>
</evidence>
<accession>A0A9P6K532</accession>
<dbReference type="PROSITE" id="PS50235">
    <property type="entry name" value="USP_3"/>
    <property type="match status" value="1"/>
</dbReference>
<dbReference type="SUPFAM" id="SSF54001">
    <property type="entry name" value="Cysteine proteinases"/>
    <property type="match status" value="1"/>
</dbReference>
<keyword evidence="3 7" id="KW-0645">Protease</keyword>
<dbReference type="PANTHER" id="PTHR24006">
    <property type="entry name" value="UBIQUITIN CARBOXYL-TERMINAL HYDROLASE"/>
    <property type="match status" value="1"/>
</dbReference>
<evidence type="ECO:0000313" key="11">
    <source>
        <dbReference type="Proteomes" id="UP000723463"/>
    </source>
</evidence>
<evidence type="ECO:0000256" key="5">
    <source>
        <dbReference type="ARBA" id="ARBA00022801"/>
    </source>
</evidence>
<comment type="catalytic activity">
    <reaction evidence="1 7">
        <text>Thiol-dependent hydrolysis of ester, thioester, amide, peptide and isopeptide bonds formed by the C-terminal Gly of ubiquitin (a 76-residue protein attached to proteins as an intracellular targeting signal).</text>
        <dbReference type="EC" id="3.4.19.12"/>
    </reaction>
</comment>
<feature type="compositionally biased region" description="Basic residues" evidence="8">
    <location>
        <begin position="804"/>
        <end position="816"/>
    </location>
</feature>
<dbReference type="AlphaFoldDB" id="A0A9P6K532"/>
<dbReference type="PANTHER" id="PTHR24006:SF758">
    <property type="entry name" value="UBIQUITIN CARBOXYL-TERMINAL HYDROLASE 36"/>
    <property type="match status" value="1"/>
</dbReference>
<evidence type="ECO:0000256" key="4">
    <source>
        <dbReference type="ARBA" id="ARBA00022786"/>
    </source>
</evidence>
<keyword evidence="11" id="KW-1185">Reference proteome</keyword>
<reference evidence="10" key="1">
    <citation type="journal article" date="2020" name="Fungal Divers.">
        <title>Resolving the Mortierellaceae phylogeny through synthesis of multi-gene phylogenetics and phylogenomics.</title>
        <authorList>
            <person name="Vandepol N."/>
            <person name="Liber J."/>
            <person name="Desiro A."/>
            <person name="Na H."/>
            <person name="Kennedy M."/>
            <person name="Barry K."/>
            <person name="Grigoriev I.V."/>
            <person name="Miller A.N."/>
            <person name="O'Donnell K."/>
            <person name="Stajich J.E."/>
            <person name="Bonito G."/>
        </authorList>
    </citation>
    <scope>NUCLEOTIDE SEQUENCE</scope>
    <source>
        <strain evidence="10">NRRL 2591</strain>
    </source>
</reference>
<protein>
    <recommendedName>
        <fullName evidence="7">Ubiquitin carboxyl-terminal hydrolase</fullName>
        <ecNumber evidence="7">3.4.19.12</ecNumber>
    </recommendedName>
</protein>
<dbReference type="Proteomes" id="UP000723463">
    <property type="component" value="Unassembled WGS sequence"/>
</dbReference>
<evidence type="ECO:0000256" key="3">
    <source>
        <dbReference type="ARBA" id="ARBA00022670"/>
    </source>
</evidence>
<feature type="compositionally biased region" description="Basic and acidic residues" evidence="8">
    <location>
        <begin position="648"/>
        <end position="669"/>
    </location>
</feature>
<dbReference type="GO" id="GO:0005634">
    <property type="term" value="C:nucleus"/>
    <property type="evidence" value="ECO:0007669"/>
    <property type="project" value="TreeGrafter"/>
</dbReference>
<dbReference type="InterPro" id="IPR018200">
    <property type="entry name" value="USP_CS"/>
</dbReference>
<dbReference type="GO" id="GO:0004843">
    <property type="term" value="F:cysteine-type deubiquitinase activity"/>
    <property type="evidence" value="ECO:0007669"/>
    <property type="project" value="UniProtKB-UniRule"/>
</dbReference>
<dbReference type="EC" id="3.4.19.12" evidence="7"/>
<evidence type="ECO:0000259" key="9">
    <source>
        <dbReference type="PROSITE" id="PS50235"/>
    </source>
</evidence>
<sequence length="823" mass="91608">MVSVTVDSQLLKKSNSAFHARRIHFKESTRLDLKQERLKKKYRPVNAPLATDGPTKFAPSAAMVPYSGNSTSASKATEDRNGFRLPATILFSKDKVHVNWPQPRPIGPGLNNLGNTCFLNSVLQCLTYTAPLANYLLSGHHSNSCKTTNFCMMCLLETHVGRCFTRQMSEAISPKAIVGRLRNIAKQFRIGRQEDSHEFARYLVDGLQRSCLLGYDSKLDDRIKETTVVHQIFGGYFQSQVKCMRCGHESNTFETYLDVSLDIKGADSVQKAFRDYTTPEILSKGNQYKCEKCKILVDAKKQMTIYDAPNILSIHLKRFTFTGQKINRHVRFEPTLSLNSFMSKNKDHGDLNYSLYAVLVHAGGSCHSGHYYCYVKSSNGLWYSMNDSHVGVVSLNTVLSQNAYMLFYTLDKKGSMKSPSANGAKANGMANGVKVNGMVNGVKPVSTQIKRPRLDDDEVGAKVDRSAMGLKRPKVDANGVKVNGTANGLKVTPNLAKRPLLADDDEADVKKRVKIDESAAPANIQELSKEERIRLKKERKRAKKLAKLNGSNQTASLNDYELAISPASSSAVVPTKAIFGVPVPNTGAVASKNKSPLADLDLIPAPKSVVVKPTSITIPTARHNDWKVIEGAMKSPSADDRQLMLMEQKPKKEYKDREDEQDAESAKEEAEQDGWTIKPKPTTQPIIVEHNEASTSKREKLQSLIERESEFKSAEVKEAILGEQKHMLGSKVSTWEEPSYALTKAREEVLRTLKPKHHRPDAYDVDYDRGKLKKVKTKNVTDGPAVGAKIGNKFQKEQDVRNLVKPKFHKNKKNGGKKIPSEL</sequence>
<dbReference type="Pfam" id="PF00443">
    <property type="entry name" value="UCH"/>
    <property type="match status" value="1"/>
</dbReference>
<dbReference type="FunFam" id="3.90.70.10:FF:000119">
    <property type="entry name" value="Ubiquitin specific peptidase 36"/>
    <property type="match status" value="1"/>
</dbReference>